<dbReference type="AlphaFoldDB" id="A0A2S7KRW5"/>
<keyword evidence="1" id="KW-0732">Signal</keyword>
<dbReference type="OrthoDB" id="1261237at2"/>
<evidence type="ECO:0000259" key="2">
    <source>
        <dbReference type="Pfam" id="PF20448"/>
    </source>
</evidence>
<feature type="domain" description="DUF6705" evidence="2">
    <location>
        <begin position="1"/>
        <end position="101"/>
    </location>
</feature>
<sequence>MTKTSILLIAALSIISCKAQTIYPLGTHDMVESKYYVKDIDEHHNDIVGTWRWENENSSFEIVLQEFEMFHYPNKSTAYYDVVFGKYTYVENGEVIASVQQIQPIPNSKLTLHFSEELSYKVVIEDVVSETSKVGEFVLVSSNTATMNLWNSNGVKINYGNGLAWALPESVMLIKQ</sequence>
<protein>
    <recommendedName>
        <fullName evidence="2">DUF6705 domain-containing protein</fullName>
    </recommendedName>
</protein>
<accession>A0A2S7KRW5</accession>
<feature type="chain" id="PRO_5015689540" description="DUF6705 domain-containing protein" evidence="1">
    <location>
        <begin position="20"/>
        <end position="176"/>
    </location>
</feature>
<feature type="signal peptide" evidence="1">
    <location>
        <begin position="1"/>
        <end position="19"/>
    </location>
</feature>
<reference evidence="3 4" key="1">
    <citation type="submission" date="2016-11" db="EMBL/GenBank/DDBJ databases">
        <title>Trade-off between light-utilization and light-protection in marine flavobacteria.</title>
        <authorList>
            <person name="Kumagai Y."/>
        </authorList>
    </citation>
    <scope>NUCLEOTIDE SEQUENCE [LARGE SCALE GENOMIC DNA]</scope>
    <source>
        <strain evidence="3 4">NBRC 107741</strain>
    </source>
</reference>
<dbReference type="Pfam" id="PF20448">
    <property type="entry name" value="DUF6705"/>
    <property type="match status" value="1"/>
</dbReference>
<dbReference type="PROSITE" id="PS51257">
    <property type="entry name" value="PROKAR_LIPOPROTEIN"/>
    <property type="match status" value="1"/>
</dbReference>
<evidence type="ECO:0000256" key="1">
    <source>
        <dbReference type="SAM" id="SignalP"/>
    </source>
</evidence>
<evidence type="ECO:0000313" key="3">
    <source>
        <dbReference type="EMBL" id="PQB05372.1"/>
    </source>
</evidence>
<dbReference type="RefSeq" id="WP_104813310.1">
    <property type="nucleotide sequence ID" value="NZ_MQUB01000001.1"/>
</dbReference>
<dbReference type="EMBL" id="MQUB01000001">
    <property type="protein sequence ID" value="PQB05372.1"/>
    <property type="molecule type" value="Genomic_DNA"/>
</dbReference>
<proteinExistence type="predicted"/>
<name>A0A2S7KRW5_9FLAO</name>
<evidence type="ECO:0000313" key="4">
    <source>
        <dbReference type="Proteomes" id="UP000239800"/>
    </source>
</evidence>
<gene>
    <name evidence="3" type="ORF">BST85_11095</name>
</gene>
<comment type="caution">
    <text evidence="3">The sequence shown here is derived from an EMBL/GenBank/DDBJ whole genome shotgun (WGS) entry which is preliminary data.</text>
</comment>
<dbReference type="InterPro" id="IPR046551">
    <property type="entry name" value="DUF6705"/>
</dbReference>
<dbReference type="Proteomes" id="UP000239800">
    <property type="component" value="Unassembled WGS sequence"/>
</dbReference>
<keyword evidence="4" id="KW-1185">Reference proteome</keyword>
<organism evidence="3 4">
    <name type="scientific">Aureitalea marina</name>
    <dbReference type="NCBI Taxonomy" id="930804"/>
    <lineage>
        <taxon>Bacteria</taxon>
        <taxon>Pseudomonadati</taxon>
        <taxon>Bacteroidota</taxon>
        <taxon>Flavobacteriia</taxon>
        <taxon>Flavobacteriales</taxon>
        <taxon>Flavobacteriaceae</taxon>
        <taxon>Aureitalea</taxon>
    </lineage>
</organism>